<proteinExistence type="predicted"/>
<protein>
    <submittedName>
        <fullName evidence="1">Uncharacterized protein</fullName>
    </submittedName>
</protein>
<name>A0ACC4B1J6_POPAL</name>
<evidence type="ECO:0000313" key="2">
    <source>
        <dbReference type="Proteomes" id="UP000309997"/>
    </source>
</evidence>
<sequence>MPTLEPSPTAASFLSSLADRPTFNISHYLQPTTATKTHVRSCQHLHCDSPAAFGSSVNNSRAQLRAISTAAKSPTYPEHQQSFQPCYIFSVNYLSCSGRNQQQAVSSRSKSVQQQSEFNSLISLLFSIEEPPFSSNHEQQHFDPSLNSSRDIISSNILSSPSVSIEGPFLKLIKHDLFEIS</sequence>
<comment type="caution">
    <text evidence="1">The sequence shown here is derived from an EMBL/GenBank/DDBJ whole genome shotgun (WGS) entry which is preliminary data.</text>
</comment>
<dbReference type="EMBL" id="RCHU02000014">
    <property type="protein sequence ID" value="KAL3571743.1"/>
    <property type="molecule type" value="Genomic_DNA"/>
</dbReference>
<reference evidence="1 2" key="1">
    <citation type="journal article" date="2024" name="Plant Biotechnol. J.">
        <title>Genome and CRISPR/Cas9 system of a widespread forest tree (Populus alba) in the world.</title>
        <authorList>
            <person name="Liu Y.J."/>
            <person name="Jiang P.F."/>
            <person name="Han X.M."/>
            <person name="Li X.Y."/>
            <person name="Wang H.M."/>
            <person name="Wang Y.J."/>
            <person name="Wang X.X."/>
            <person name="Zeng Q.Y."/>
        </authorList>
    </citation>
    <scope>NUCLEOTIDE SEQUENCE [LARGE SCALE GENOMIC DNA]</scope>
    <source>
        <strain evidence="2">cv. PAL-ZL1</strain>
    </source>
</reference>
<organism evidence="1 2">
    <name type="scientific">Populus alba</name>
    <name type="common">White poplar</name>
    <dbReference type="NCBI Taxonomy" id="43335"/>
    <lineage>
        <taxon>Eukaryota</taxon>
        <taxon>Viridiplantae</taxon>
        <taxon>Streptophyta</taxon>
        <taxon>Embryophyta</taxon>
        <taxon>Tracheophyta</taxon>
        <taxon>Spermatophyta</taxon>
        <taxon>Magnoliopsida</taxon>
        <taxon>eudicotyledons</taxon>
        <taxon>Gunneridae</taxon>
        <taxon>Pentapetalae</taxon>
        <taxon>rosids</taxon>
        <taxon>fabids</taxon>
        <taxon>Malpighiales</taxon>
        <taxon>Salicaceae</taxon>
        <taxon>Saliceae</taxon>
        <taxon>Populus</taxon>
    </lineage>
</organism>
<gene>
    <name evidence="1" type="ORF">D5086_025647</name>
</gene>
<keyword evidence="2" id="KW-1185">Reference proteome</keyword>
<evidence type="ECO:0000313" key="1">
    <source>
        <dbReference type="EMBL" id="KAL3571743.1"/>
    </source>
</evidence>
<accession>A0ACC4B1J6</accession>
<dbReference type="Proteomes" id="UP000309997">
    <property type="component" value="Unassembled WGS sequence"/>
</dbReference>